<gene>
    <name evidence="7" type="ORF">CEP51_004939</name>
</gene>
<dbReference type="InterPro" id="IPR006103">
    <property type="entry name" value="Glyco_hydro_2_cat"/>
</dbReference>
<dbReference type="InterPro" id="IPR006102">
    <property type="entry name" value="Ig-like_GH2"/>
</dbReference>
<dbReference type="InterPro" id="IPR008979">
    <property type="entry name" value="Galactose-bd-like_sf"/>
</dbReference>
<dbReference type="SMART" id="SM01038">
    <property type="entry name" value="Bgal_small_N"/>
    <property type="match status" value="1"/>
</dbReference>
<keyword evidence="8" id="KW-1185">Reference proteome</keyword>
<dbReference type="InterPro" id="IPR032312">
    <property type="entry name" value="LacZ_4"/>
</dbReference>
<dbReference type="SUPFAM" id="SSF51445">
    <property type="entry name" value="(Trans)glycosidases"/>
    <property type="match status" value="1"/>
</dbReference>
<dbReference type="GO" id="GO:0005990">
    <property type="term" value="P:lactose catabolic process"/>
    <property type="evidence" value="ECO:0007669"/>
    <property type="project" value="TreeGrafter"/>
</dbReference>
<dbReference type="Pfam" id="PF00703">
    <property type="entry name" value="Glyco_hydro_2"/>
    <property type="match status" value="1"/>
</dbReference>
<dbReference type="SUPFAM" id="SSF49785">
    <property type="entry name" value="Galactose-binding domain-like"/>
    <property type="match status" value="1"/>
</dbReference>
<dbReference type="InterPro" id="IPR036156">
    <property type="entry name" value="Beta-gal/glucu_dom_sf"/>
</dbReference>
<name>A0A428RZ13_9HYPO</name>
<evidence type="ECO:0000313" key="8">
    <source>
        <dbReference type="Proteomes" id="UP000287972"/>
    </source>
</evidence>
<dbReference type="Gene3D" id="3.20.20.80">
    <property type="entry name" value="Glycosidases"/>
    <property type="match status" value="1"/>
</dbReference>
<dbReference type="Proteomes" id="UP000287972">
    <property type="component" value="Unassembled WGS sequence"/>
</dbReference>
<reference evidence="7 8" key="1">
    <citation type="submission" date="2017-06" db="EMBL/GenBank/DDBJ databases">
        <title>Comparative genomic analysis of Ambrosia Fusariam Clade fungi.</title>
        <authorList>
            <person name="Stajich J.E."/>
            <person name="Carrillo J."/>
            <person name="Kijimoto T."/>
            <person name="Eskalen A."/>
            <person name="O'Donnell K."/>
            <person name="Kasson M."/>
        </authorList>
    </citation>
    <scope>NUCLEOTIDE SEQUENCE [LARGE SCALE GENOMIC DNA]</scope>
    <source>
        <strain evidence="7 8">NRRL62606</strain>
    </source>
</reference>
<feature type="domain" description="Beta galactosidase small chain/" evidence="6">
    <location>
        <begin position="760"/>
        <end position="1047"/>
    </location>
</feature>
<accession>A0A428RZ13</accession>
<keyword evidence="2" id="KW-0378">Hydrolase</keyword>
<dbReference type="Pfam" id="PF02836">
    <property type="entry name" value="Glyco_hydro_2_C"/>
    <property type="match status" value="1"/>
</dbReference>
<dbReference type="Pfam" id="PF02837">
    <property type="entry name" value="Glyco_hydro_2_N"/>
    <property type="match status" value="1"/>
</dbReference>
<dbReference type="InterPro" id="IPR017853">
    <property type="entry name" value="GH"/>
</dbReference>
<dbReference type="InterPro" id="IPR004199">
    <property type="entry name" value="B-gal_small/dom_5"/>
</dbReference>
<evidence type="ECO:0000313" key="7">
    <source>
        <dbReference type="EMBL" id="RSL82792.1"/>
    </source>
</evidence>
<protein>
    <recommendedName>
        <fullName evidence="4">Lactase</fullName>
    </recommendedName>
</protein>
<dbReference type="InterPro" id="IPR050347">
    <property type="entry name" value="Bact_Beta-galactosidase"/>
</dbReference>
<dbReference type="PRINTS" id="PR00132">
    <property type="entry name" value="GLHYDRLASE2"/>
</dbReference>
<dbReference type="InterPro" id="IPR006101">
    <property type="entry name" value="Glyco_hydro_2"/>
</dbReference>
<evidence type="ECO:0000259" key="6">
    <source>
        <dbReference type="SMART" id="SM01038"/>
    </source>
</evidence>
<dbReference type="InterPro" id="IPR023232">
    <property type="entry name" value="Glyco_hydro_2_AS"/>
</dbReference>
<dbReference type="GO" id="GO:0004565">
    <property type="term" value="F:beta-galactosidase activity"/>
    <property type="evidence" value="ECO:0007669"/>
    <property type="project" value="InterPro"/>
</dbReference>
<dbReference type="FunFam" id="2.60.40.10:FF:000680">
    <property type="entry name" value="Beta-galactosidase"/>
    <property type="match status" value="1"/>
</dbReference>
<dbReference type="InterPro" id="IPR011013">
    <property type="entry name" value="Gal_mutarotase_sf_dom"/>
</dbReference>
<dbReference type="InterPro" id="IPR006104">
    <property type="entry name" value="Glyco_hydro_2_N"/>
</dbReference>
<dbReference type="SUPFAM" id="SSF49303">
    <property type="entry name" value="beta-Galactosidase/glucuronidase domain"/>
    <property type="match status" value="2"/>
</dbReference>
<dbReference type="InterPro" id="IPR013783">
    <property type="entry name" value="Ig-like_fold"/>
</dbReference>
<dbReference type="PANTHER" id="PTHR46323">
    <property type="entry name" value="BETA-GALACTOSIDASE"/>
    <property type="match status" value="1"/>
</dbReference>
<feature type="region of interest" description="Disordered" evidence="5">
    <location>
        <begin position="1"/>
        <end position="21"/>
    </location>
</feature>
<dbReference type="PANTHER" id="PTHR46323:SF1">
    <property type="entry name" value="LACTASE"/>
    <property type="match status" value="1"/>
</dbReference>
<dbReference type="GO" id="GO:0009341">
    <property type="term" value="C:beta-galactosidase complex"/>
    <property type="evidence" value="ECO:0007669"/>
    <property type="project" value="InterPro"/>
</dbReference>
<dbReference type="InterPro" id="IPR014718">
    <property type="entry name" value="GH-type_carb-bd"/>
</dbReference>
<evidence type="ECO:0000256" key="5">
    <source>
        <dbReference type="SAM" id="MobiDB-lite"/>
    </source>
</evidence>
<dbReference type="EMBL" id="NKCL01000094">
    <property type="protein sequence ID" value="RSL82792.1"/>
    <property type="molecule type" value="Genomic_DNA"/>
</dbReference>
<evidence type="ECO:0000256" key="2">
    <source>
        <dbReference type="ARBA" id="ARBA00022801"/>
    </source>
</evidence>
<proteinExistence type="inferred from homology"/>
<dbReference type="SUPFAM" id="SSF74650">
    <property type="entry name" value="Galactose mutarotase-like"/>
    <property type="match status" value="1"/>
</dbReference>
<sequence length="1049" mass="117412">MGESVRLEPKGIPLQEDESRPDYSNEAVFRRNCLPTRSYHIPDTSLLLNGTWDFHLASTPLEAPEPTATKGLAWGGIQVPGHWQLQGHGKPWYTNVQFPIPVCPPYVPTENPTGSYRRKFNVPPAWGADFQLRLRFEGVDSAYHVWVNGALVGYAQGSRNPSEFDISSFVDRNGENELFVRVYQWSDATYIEDQDQWWLSGIFRDVRLISFPASRIEDFFLRTDLDASYENATLSATVDVFIGGPSTIELTLSELDKNGGAVIGKTEVSVNHDTKKAELSLKVDKPNKWTAETPYLYQTEITLKSNDSKISHKVQQRVGFRKVELINGLMTVNGKPIRLRGVNRHEHHPLLGRSVPLEFAKRDLLLMKTHNINALRCAHQPHDPRILDLCDELGLWVMGEADLECHGFYDAVARPLDIPEEMDYGERKKLAFPQAAQFTSNNPKWKDAYIDRIQAVINRDKNHASIIIWSLGNEAFYGDNHKAMFEYCTKVDPSRLVHYEGDEQAVTTHMYSYMYPSVEKLIQSCKEEGVKDGKFEKPIVLCEYGHAMGNGPGWLEDYEQAFRDYPRLQGGFIWEWANHGLWKEEDGQGFYAYGGDFGDEPNDGTFVMDGLVSSTHQPTPGLTEYKKVIQPVGFSLEGSNLIVENWHDFADLSHLGATFQVEALGETSTLLQAASLELPSIPAGEKASIPLPLDAKRYGSENEVYLTVTLTLKQATSWAPAGHQIAWFQHQLQGPSTKTLTTANALTSQLSVSQEGSTVTVAGTGFDFTFDRARGALKTWTANGHTLLEADPTTGVAISPSFWRPKTDNDVPISLPYWKRFGVDALTSQLRSFKVDSSDSKKTVIKAHTFISPPVLDWGWNCEVEYTVHVTGALGINVARLAPTGSFPEHVPRIGLNVYGNNGLEHVNWFGLGPGESYPDKKLSQRVGIWGVETVSELHTHYDVPQENGNRMEARWLTLKDAKSPNIGLKATRLGTGEQSHFSFVVSRHRDDTIQKAKHPHNLFEEDATLFRLDYKVAGVGTAACGPGVRDDLLVKTEEVSFNFLIEPL</sequence>
<dbReference type="Gene3D" id="2.60.120.260">
    <property type="entry name" value="Galactose-binding domain-like"/>
    <property type="match status" value="1"/>
</dbReference>
<evidence type="ECO:0000256" key="3">
    <source>
        <dbReference type="ARBA" id="ARBA00023295"/>
    </source>
</evidence>
<dbReference type="FunFam" id="3.20.20.80:FF:000018">
    <property type="entry name" value="Beta-galactosidase"/>
    <property type="match status" value="1"/>
</dbReference>
<dbReference type="Pfam" id="PF16353">
    <property type="entry name" value="LacZ_4"/>
    <property type="match status" value="1"/>
</dbReference>
<keyword evidence="3" id="KW-0326">Glycosidase</keyword>
<evidence type="ECO:0000256" key="4">
    <source>
        <dbReference type="ARBA" id="ARBA00032230"/>
    </source>
</evidence>
<organism evidence="7 8">
    <name type="scientific">Fusarium floridanum</name>
    <dbReference type="NCBI Taxonomy" id="1325733"/>
    <lineage>
        <taxon>Eukaryota</taxon>
        <taxon>Fungi</taxon>
        <taxon>Dikarya</taxon>
        <taxon>Ascomycota</taxon>
        <taxon>Pezizomycotina</taxon>
        <taxon>Sordariomycetes</taxon>
        <taxon>Hypocreomycetidae</taxon>
        <taxon>Hypocreales</taxon>
        <taxon>Nectriaceae</taxon>
        <taxon>Fusarium</taxon>
        <taxon>Fusarium solani species complex</taxon>
    </lineage>
</organism>
<dbReference type="Pfam" id="PF02929">
    <property type="entry name" value="Bgal_small_N"/>
    <property type="match status" value="1"/>
</dbReference>
<dbReference type="PROSITE" id="PS00608">
    <property type="entry name" value="GLYCOSYL_HYDROL_F2_2"/>
    <property type="match status" value="1"/>
</dbReference>
<dbReference type="Gene3D" id="2.60.40.10">
    <property type="entry name" value="Immunoglobulins"/>
    <property type="match status" value="2"/>
</dbReference>
<evidence type="ECO:0000256" key="1">
    <source>
        <dbReference type="ARBA" id="ARBA00007401"/>
    </source>
</evidence>
<dbReference type="GO" id="GO:0030246">
    <property type="term" value="F:carbohydrate binding"/>
    <property type="evidence" value="ECO:0007669"/>
    <property type="project" value="InterPro"/>
</dbReference>
<comment type="similarity">
    <text evidence="1">Belongs to the glycosyl hydrolase 2 family.</text>
</comment>
<dbReference type="AlphaFoldDB" id="A0A428RZ13"/>
<comment type="caution">
    <text evidence="7">The sequence shown here is derived from an EMBL/GenBank/DDBJ whole genome shotgun (WGS) entry which is preliminary data.</text>
</comment>
<dbReference type="Gene3D" id="2.70.98.10">
    <property type="match status" value="1"/>
</dbReference>